<dbReference type="InterPro" id="IPR001867">
    <property type="entry name" value="OmpR/PhoB-type_DNA-bd"/>
</dbReference>
<comment type="caution">
    <text evidence="6">The sequence shown here is derived from an EMBL/GenBank/DDBJ whole genome shotgun (WGS) entry which is preliminary data.</text>
</comment>
<evidence type="ECO:0000313" key="6">
    <source>
        <dbReference type="EMBL" id="MFC4822205.1"/>
    </source>
</evidence>
<evidence type="ECO:0000313" key="7">
    <source>
        <dbReference type="Proteomes" id="UP001595886"/>
    </source>
</evidence>
<evidence type="ECO:0000256" key="3">
    <source>
        <dbReference type="SAM" id="MobiDB-lite"/>
    </source>
</evidence>
<keyword evidence="4" id="KW-1133">Transmembrane helix</keyword>
<feature type="transmembrane region" description="Helical" evidence="4">
    <location>
        <begin position="153"/>
        <end position="173"/>
    </location>
</feature>
<dbReference type="InterPro" id="IPR016032">
    <property type="entry name" value="Sig_transdc_resp-reg_C-effctor"/>
</dbReference>
<sequence>MTARRYLFHDFCLDPAARELRRAGELVVLPVSSLDCLAYLIEHRERAVGRDELIAAVWGRTDVADTLLAQTVLRIRRALGESGGEQSSIRTVPRFGYRWTAETQVEEGAPPASAEPEAPSAADPPIENIGVAPPAEAPAAAPPPDRPAGRRRFALVAVLLLGALVAAAALWQWTRPDGPAVAPAAAERVGAYVTPAQTPDAPEWAWLRFGLMDLVAGRLRLGGLATAPTESVLVLLKQGGAPPAAFADALQISPSAEFRDGRWKVTLAASRGGERTLAVADAADVLGAGRLAADQLLIRLGYQPPAARDAPSTLALQELLQRTKAAILADQFDLARSLIAQAAPDLRQSPEVVLRLAQIEMGEGRYESVQQQATALLDRLPADAEVSLHGRILNLLGGAQLRLGRFAEADATFGEALDILAPAHDSIGLATAYTGRAAVAAQHEDLERATAEIGRARVEFAAGADALGVAHSDMNLGLVVAQRYRVAQALPMLRQAEARLREIGAREESVYARFAMIGVQLQLLDYAAARALSDENWPPETHTGNERLRWQLVLARAHVCIVEGRLGEAADLLARIERDASPSQDAATRTIAHMLSARVAFERGNAAQAAELAQSALTPALRSDEADTYLLAWQLRARALRRSGHLDEAGRETAALRAWVESRPASEWRELQALLAEAEQAWAEGRRDVALGRFADASQRAERLGVPEDRVEVAAIAVPALIAADQLDRAAALVGTIAAWAPVDFRAAWTEAQLLRALGRTDDWQRAYEHASVLARERIVPELRESGMAAK</sequence>
<dbReference type="Gene3D" id="1.25.40.10">
    <property type="entry name" value="Tetratricopeptide repeat domain"/>
    <property type="match status" value="2"/>
</dbReference>
<dbReference type="SUPFAM" id="SSF46894">
    <property type="entry name" value="C-terminal effector domain of the bipartite response regulators"/>
    <property type="match status" value="1"/>
</dbReference>
<dbReference type="PANTHER" id="PTHR47691:SF3">
    <property type="entry name" value="HTH-TYPE TRANSCRIPTIONAL REGULATOR RV0890C-RELATED"/>
    <property type="match status" value="1"/>
</dbReference>
<dbReference type="InterPro" id="IPR011990">
    <property type="entry name" value="TPR-like_helical_dom_sf"/>
</dbReference>
<gene>
    <name evidence="6" type="ORF">ACFO6Q_17900</name>
</gene>
<organism evidence="6 7">
    <name type="scientific">Dokdonella ginsengisoli</name>
    <dbReference type="NCBI Taxonomy" id="363846"/>
    <lineage>
        <taxon>Bacteria</taxon>
        <taxon>Pseudomonadati</taxon>
        <taxon>Pseudomonadota</taxon>
        <taxon>Gammaproteobacteria</taxon>
        <taxon>Lysobacterales</taxon>
        <taxon>Rhodanobacteraceae</taxon>
        <taxon>Dokdonella</taxon>
    </lineage>
</organism>
<dbReference type="RefSeq" id="WP_380022486.1">
    <property type="nucleotide sequence ID" value="NZ_JBHSHD010000016.1"/>
</dbReference>
<feature type="domain" description="OmpR/PhoB-type" evidence="5">
    <location>
        <begin position="3"/>
        <end position="101"/>
    </location>
</feature>
<dbReference type="CDD" id="cd00383">
    <property type="entry name" value="trans_reg_C"/>
    <property type="match status" value="1"/>
</dbReference>
<evidence type="ECO:0000256" key="1">
    <source>
        <dbReference type="ARBA" id="ARBA00023125"/>
    </source>
</evidence>
<dbReference type="SMART" id="SM00862">
    <property type="entry name" value="Trans_reg_C"/>
    <property type="match status" value="1"/>
</dbReference>
<dbReference type="PROSITE" id="PS51755">
    <property type="entry name" value="OMPR_PHOB"/>
    <property type="match status" value="1"/>
</dbReference>
<keyword evidence="1 2" id="KW-0238">DNA-binding</keyword>
<dbReference type="SUPFAM" id="SSF48452">
    <property type="entry name" value="TPR-like"/>
    <property type="match status" value="2"/>
</dbReference>
<accession>A0ABV9QXU6</accession>
<feature type="compositionally biased region" description="Low complexity" evidence="3">
    <location>
        <begin position="109"/>
        <end position="125"/>
    </location>
</feature>
<dbReference type="Pfam" id="PF00486">
    <property type="entry name" value="Trans_reg_C"/>
    <property type="match status" value="1"/>
</dbReference>
<keyword evidence="4" id="KW-0812">Transmembrane</keyword>
<dbReference type="Gene3D" id="1.10.10.10">
    <property type="entry name" value="Winged helix-like DNA-binding domain superfamily/Winged helix DNA-binding domain"/>
    <property type="match status" value="1"/>
</dbReference>
<name>A0ABV9QXU6_9GAMM</name>
<feature type="DNA-binding region" description="OmpR/PhoB-type" evidence="2">
    <location>
        <begin position="3"/>
        <end position="101"/>
    </location>
</feature>
<reference evidence="7" key="1">
    <citation type="journal article" date="2019" name="Int. J. Syst. Evol. Microbiol.">
        <title>The Global Catalogue of Microorganisms (GCM) 10K type strain sequencing project: providing services to taxonomists for standard genome sequencing and annotation.</title>
        <authorList>
            <consortium name="The Broad Institute Genomics Platform"/>
            <consortium name="The Broad Institute Genome Sequencing Center for Infectious Disease"/>
            <person name="Wu L."/>
            <person name="Ma J."/>
        </authorList>
    </citation>
    <scope>NUCLEOTIDE SEQUENCE [LARGE SCALE GENOMIC DNA]</scope>
    <source>
        <strain evidence="7">CCUG 30340</strain>
    </source>
</reference>
<evidence type="ECO:0000256" key="2">
    <source>
        <dbReference type="PROSITE-ProRule" id="PRU01091"/>
    </source>
</evidence>
<dbReference type="EMBL" id="JBHSHD010000016">
    <property type="protein sequence ID" value="MFC4822205.1"/>
    <property type="molecule type" value="Genomic_DNA"/>
</dbReference>
<keyword evidence="7" id="KW-1185">Reference proteome</keyword>
<evidence type="ECO:0000259" key="5">
    <source>
        <dbReference type="PROSITE" id="PS51755"/>
    </source>
</evidence>
<protein>
    <submittedName>
        <fullName evidence="6">Winged helix-turn-helix domain-containing protein</fullName>
    </submittedName>
</protein>
<dbReference type="Proteomes" id="UP001595886">
    <property type="component" value="Unassembled WGS sequence"/>
</dbReference>
<keyword evidence="4" id="KW-0472">Membrane</keyword>
<dbReference type="InterPro" id="IPR036388">
    <property type="entry name" value="WH-like_DNA-bd_sf"/>
</dbReference>
<evidence type="ECO:0000256" key="4">
    <source>
        <dbReference type="SAM" id="Phobius"/>
    </source>
</evidence>
<feature type="region of interest" description="Disordered" evidence="3">
    <location>
        <begin position="104"/>
        <end position="146"/>
    </location>
</feature>
<proteinExistence type="predicted"/>
<dbReference type="PANTHER" id="PTHR47691">
    <property type="entry name" value="REGULATOR-RELATED"/>
    <property type="match status" value="1"/>
</dbReference>